<keyword evidence="4" id="KW-0175">Coiled coil</keyword>
<gene>
    <name evidence="5" type="ORF">IX38_14660</name>
</gene>
<evidence type="ECO:0000256" key="2">
    <source>
        <dbReference type="ARBA" id="ARBA00022723"/>
    </source>
</evidence>
<feature type="binding site" evidence="3">
    <location>
        <position position="46"/>
    </location>
    <ligand>
        <name>a divalent metal cation</name>
        <dbReference type="ChEBI" id="CHEBI:60240"/>
    </ligand>
</feature>
<evidence type="ECO:0000256" key="4">
    <source>
        <dbReference type="SAM" id="Coils"/>
    </source>
</evidence>
<sequence>MIKQALLGEFLYEAENTRKILKAIPDSALDWKPSEKNWTTTQLASHIAEVYNWYDSTFNLDVFDMGTYHYDKGDISKAENIVAKFEENVAKAQKVLENSDESTYFNEWKMEMNGNVVFPPAQKIQIIRGFLYNHLYHHRGELVVYLRSTGNKVPGLYGPTADDKM</sequence>
<name>A0A085ZCK2_9FLAO</name>
<dbReference type="RefSeq" id="WP_034705965.1">
    <property type="nucleotide sequence ID" value="NZ_JPRO01000013.1"/>
</dbReference>
<keyword evidence="6" id="KW-1185">Reference proteome</keyword>
<dbReference type="SUPFAM" id="SSF109854">
    <property type="entry name" value="DinB/YfiT-like putative metalloenzymes"/>
    <property type="match status" value="1"/>
</dbReference>
<dbReference type="Gene3D" id="1.20.120.450">
    <property type="entry name" value="dinb family like domain"/>
    <property type="match status" value="1"/>
</dbReference>
<keyword evidence="2 3" id="KW-0479">Metal-binding</keyword>
<dbReference type="Proteomes" id="UP000028703">
    <property type="component" value="Unassembled WGS sequence"/>
</dbReference>
<reference evidence="5 6" key="1">
    <citation type="submission" date="2014-07" db="EMBL/GenBank/DDBJ databases">
        <title>Genome of Chryseobacterium luteum DSM 18605.</title>
        <authorList>
            <person name="Stropko S.J."/>
            <person name="Pipes S.E."/>
            <person name="Newman J.D."/>
        </authorList>
    </citation>
    <scope>NUCLEOTIDE SEQUENCE [LARGE SCALE GENOMIC DNA]</scope>
    <source>
        <strain evidence="5 6">DSM 18605</strain>
    </source>
</reference>
<comment type="similarity">
    <text evidence="1">Belongs to the DinB family.</text>
</comment>
<evidence type="ECO:0000313" key="6">
    <source>
        <dbReference type="Proteomes" id="UP000028703"/>
    </source>
</evidence>
<feature type="coiled-coil region" evidence="4">
    <location>
        <begin position="75"/>
        <end position="102"/>
    </location>
</feature>
<dbReference type="Pfam" id="PF05163">
    <property type="entry name" value="DinB"/>
    <property type="match status" value="1"/>
</dbReference>
<protein>
    <submittedName>
        <fullName evidence="5">Damage-inducible protein DinB</fullName>
    </submittedName>
</protein>
<dbReference type="AlphaFoldDB" id="A0A085ZCK2"/>
<evidence type="ECO:0000313" key="5">
    <source>
        <dbReference type="EMBL" id="KFF02166.1"/>
    </source>
</evidence>
<dbReference type="InterPro" id="IPR034660">
    <property type="entry name" value="DinB/YfiT-like"/>
</dbReference>
<dbReference type="OrthoDB" id="119432at2"/>
<feature type="binding site" evidence="3">
    <location>
        <position position="134"/>
    </location>
    <ligand>
        <name>a divalent metal cation</name>
        <dbReference type="ChEBI" id="CHEBI:60240"/>
    </ligand>
</feature>
<proteinExistence type="inferred from homology"/>
<organism evidence="5 6">
    <name type="scientific">Chryseobacterium luteum</name>
    <dbReference type="NCBI Taxonomy" id="421531"/>
    <lineage>
        <taxon>Bacteria</taxon>
        <taxon>Pseudomonadati</taxon>
        <taxon>Bacteroidota</taxon>
        <taxon>Flavobacteriia</taxon>
        <taxon>Flavobacteriales</taxon>
        <taxon>Weeksellaceae</taxon>
        <taxon>Chryseobacterium group</taxon>
        <taxon>Chryseobacterium</taxon>
    </lineage>
</organism>
<accession>A0A085ZCK2</accession>
<comment type="caution">
    <text evidence="5">The sequence shown here is derived from an EMBL/GenBank/DDBJ whole genome shotgun (WGS) entry which is preliminary data.</text>
</comment>
<dbReference type="EMBL" id="JPRO01000013">
    <property type="protein sequence ID" value="KFF02166.1"/>
    <property type="molecule type" value="Genomic_DNA"/>
</dbReference>
<evidence type="ECO:0000256" key="1">
    <source>
        <dbReference type="ARBA" id="ARBA00008635"/>
    </source>
</evidence>
<dbReference type="eggNOG" id="COG2318">
    <property type="taxonomic scope" value="Bacteria"/>
</dbReference>
<dbReference type="STRING" id="421531.IX38_14660"/>
<dbReference type="InterPro" id="IPR007837">
    <property type="entry name" value="DinB"/>
</dbReference>
<evidence type="ECO:0000256" key="3">
    <source>
        <dbReference type="PIRSR" id="PIRSR607837-1"/>
    </source>
</evidence>
<dbReference type="GO" id="GO:0046872">
    <property type="term" value="F:metal ion binding"/>
    <property type="evidence" value="ECO:0007669"/>
    <property type="project" value="UniProtKB-KW"/>
</dbReference>
<feature type="binding site" evidence="3">
    <location>
        <position position="138"/>
    </location>
    <ligand>
        <name>a divalent metal cation</name>
        <dbReference type="ChEBI" id="CHEBI:60240"/>
    </ligand>
</feature>